<evidence type="ECO:0000256" key="2">
    <source>
        <dbReference type="ARBA" id="ARBA00006513"/>
    </source>
</evidence>
<comment type="subcellular location">
    <subcellularLocation>
        <location evidence="1">Cell membrane</location>
        <topology evidence="1">Multi-pass membrane protein</topology>
    </subcellularLocation>
</comment>
<keyword evidence="4" id="KW-1003">Cell membrane</keyword>
<feature type="transmembrane region" description="Helical" evidence="12">
    <location>
        <begin position="588"/>
        <end position="610"/>
    </location>
</feature>
<feature type="region of interest" description="Disordered" evidence="11">
    <location>
        <begin position="33"/>
        <end position="96"/>
    </location>
</feature>
<evidence type="ECO:0000256" key="1">
    <source>
        <dbReference type="ARBA" id="ARBA00004651"/>
    </source>
</evidence>
<keyword evidence="8" id="KW-0406">Ion transport</keyword>
<feature type="transmembrane region" description="Helical" evidence="12">
    <location>
        <begin position="469"/>
        <end position="489"/>
    </location>
</feature>
<reference evidence="14" key="1">
    <citation type="submission" date="2021-02" db="EMBL/GenBank/DDBJ databases">
        <authorList>
            <person name="Nowell W R."/>
        </authorList>
    </citation>
    <scope>NUCLEOTIDE SEQUENCE</scope>
</reference>
<dbReference type="GO" id="GO:0005886">
    <property type="term" value="C:plasma membrane"/>
    <property type="evidence" value="ECO:0007669"/>
    <property type="project" value="UniProtKB-SubCell"/>
</dbReference>
<sequence>MGDDLFKTPPASSSVREKIQQFNKLGKINNGFISFPNRPRSSVSSTSKSTVTGCMTNSKEIDDQHVRSNHASPSAVDFPSDAHQKRSPTASECDVDISSEESIPSVVYTASVQMHKVKPFSTESINLEIADNVENLESTHCSVVSNNEHEQNDLQRKSEDFSSINSLPPLPPPLPMIPTVVSLHQESKRTLPVSNFLLELGALCVIFIVSMILVLALRDSEVNLRMTMEIVLTGIYLVSIIWMIWCTFDIIKFRRQWVQMTAMVCDQEEYMDIVERSSRHISYFPDIHNTGGLFMRIGAGLLCMGGLLLTVIELARTIETIRVGNAHHKESLNTYSRSPFIAKAITFTFRFLFHSVQFTFLFRYGNIIIDRYHFIARVGLIHIIMANFCTWFEAIVIETLEQIHKHVDTKLTTASVRLELIERITSESVNITALNGSSLTDYAAESTLSNGTTSLLHYIEQMESTMGTYLYPCLIEYSLICVTVFYIMWRNVGKTENQPFLHFADRHTFTVNCSRVSHGLLTGGFILLLTIFTLIPAYLLELSTAILISHLTGLILLIISLSIVCVSFFYTTKLYYDRQAHVDTFDQILILITTVGDFAYSFFCLFAAIFVENSTSENLQEIGIATSLLSILQTFLQSAFILDTLKRRTITRSEIRRKPGRELITALLLINLAIWMHDSLSAKKVKTNPLQTEYYDETTWSIIQAFTSPLAIFYRFHSSVCLADIWHEVYHDQHHSQDKIRSNRH</sequence>
<gene>
    <name evidence="13" type="ORF">EDS130_LOCUS14498</name>
    <name evidence="14" type="ORF">XAT740_LOCUS28921</name>
</gene>
<feature type="transmembrane region" description="Helical" evidence="12">
    <location>
        <begin position="519"/>
        <end position="539"/>
    </location>
</feature>
<feature type="transmembrane region" description="Helical" evidence="12">
    <location>
        <begin position="622"/>
        <end position="642"/>
    </location>
</feature>
<keyword evidence="3" id="KW-0813">Transport</keyword>
<feature type="transmembrane region" description="Helical" evidence="12">
    <location>
        <begin position="293"/>
        <end position="312"/>
    </location>
</feature>
<organism evidence="14 15">
    <name type="scientific">Adineta ricciae</name>
    <name type="common">Rotifer</name>
    <dbReference type="NCBI Taxonomy" id="249248"/>
    <lineage>
        <taxon>Eukaryota</taxon>
        <taxon>Metazoa</taxon>
        <taxon>Spiralia</taxon>
        <taxon>Gnathifera</taxon>
        <taxon>Rotifera</taxon>
        <taxon>Eurotatoria</taxon>
        <taxon>Bdelloidea</taxon>
        <taxon>Adinetida</taxon>
        <taxon>Adinetidae</taxon>
        <taxon>Adineta</taxon>
    </lineage>
</organism>
<evidence type="ECO:0000313" key="14">
    <source>
        <dbReference type="EMBL" id="CAF1302138.1"/>
    </source>
</evidence>
<evidence type="ECO:0000256" key="11">
    <source>
        <dbReference type="SAM" id="MobiDB-lite"/>
    </source>
</evidence>
<dbReference type="PANTHER" id="PTHR21522">
    <property type="entry name" value="PROTON CHANNEL OTOP"/>
    <property type="match status" value="1"/>
</dbReference>
<keyword evidence="9 12" id="KW-0472">Membrane</keyword>
<name>A0A815DIR0_ADIRI</name>
<feature type="transmembrane region" description="Helical" evidence="12">
    <location>
        <begin position="196"/>
        <end position="218"/>
    </location>
</feature>
<evidence type="ECO:0000256" key="9">
    <source>
        <dbReference type="ARBA" id="ARBA00023136"/>
    </source>
</evidence>
<dbReference type="Proteomes" id="UP000663828">
    <property type="component" value="Unassembled WGS sequence"/>
</dbReference>
<feature type="compositionally biased region" description="Low complexity" evidence="11">
    <location>
        <begin position="41"/>
        <end position="52"/>
    </location>
</feature>
<evidence type="ECO:0000256" key="5">
    <source>
        <dbReference type="ARBA" id="ARBA00022692"/>
    </source>
</evidence>
<evidence type="ECO:0000256" key="6">
    <source>
        <dbReference type="ARBA" id="ARBA00022781"/>
    </source>
</evidence>
<keyword evidence="5 12" id="KW-0812">Transmembrane</keyword>
<evidence type="ECO:0000256" key="3">
    <source>
        <dbReference type="ARBA" id="ARBA00022448"/>
    </source>
</evidence>
<feature type="transmembrane region" description="Helical" evidence="12">
    <location>
        <begin position="230"/>
        <end position="251"/>
    </location>
</feature>
<protein>
    <submittedName>
        <fullName evidence="14">Uncharacterized protein</fullName>
    </submittedName>
</protein>
<evidence type="ECO:0000256" key="7">
    <source>
        <dbReference type="ARBA" id="ARBA00022989"/>
    </source>
</evidence>
<feature type="transmembrane region" description="Helical" evidence="12">
    <location>
        <begin position="551"/>
        <end position="576"/>
    </location>
</feature>
<keyword evidence="6" id="KW-0375">Hydrogen ion transport</keyword>
<dbReference type="OrthoDB" id="6429739at2759"/>
<evidence type="ECO:0000313" key="13">
    <source>
        <dbReference type="EMBL" id="CAF0993167.1"/>
    </source>
</evidence>
<dbReference type="Pfam" id="PF03189">
    <property type="entry name" value="Otopetrin"/>
    <property type="match status" value="1"/>
</dbReference>
<keyword evidence="15" id="KW-1185">Reference proteome</keyword>
<accession>A0A815DIR0</accession>
<keyword evidence="7 12" id="KW-1133">Transmembrane helix</keyword>
<evidence type="ECO:0000256" key="10">
    <source>
        <dbReference type="ARBA" id="ARBA00023303"/>
    </source>
</evidence>
<evidence type="ECO:0000313" key="15">
    <source>
        <dbReference type="Proteomes" id="UP000663828"/>
    </source>
</evidence>
<comment type="caution">
    <text evidence="14">The sequence shown here is derived from an EMBL/GenBank/DDBJ whole genome shotgun (WGS) entry which is preliminary data.</text>
</comment>
<dbReference type="PANTHER" id="PTHR21522:SF32">
    <property type="entry name" value="OTOPETRIN-2"/>
    <property type="match status" value="1"/>
</dbReference>
<dbReference type="EMBL" id="CAJNOR010002494">
    <property type="protein sequence ID" value="CAF1302138.1"/>
    <property type="molecule type" value="Genomic_DNA"/>
</dbReference>
<evidence type="ECO:0000256" key="4">
    <source>
        <dbReference type="ARBA" id="ARBA00022475"/>
    </source>
</evidence>
<dbReference type="Proteomes" id="UP000663852">
    <property type="component" value="Unassembled WGS sequence"/>
</dbReference>
<evidence type="ECO:0000256" key="12">
    <source>
        <dbReference type="SAM" id="Phobius"/>
    </source>
</evidence>
<dbReference type="GO" id="GO:0015252">
    <property type="term" value="F:proton channel activity"/>
    <property type="evidence" value="ECO:0007669"/>
    <property type="project" value="InterPro"/>
</dbReference>
<evidence type="ECO:0000256" key="8">
    <source>
        <dbReference type="ARBA" id="ARBA00023065"/>
    </source>
</evidence>
<dbReference type="EMBL" id="CAJNOJ010000059">
    <property type="protein sequence ID" value="CAF0993167.1"/>
    <property type="molecule type" value="Genomic_DNA"/>
</dbReference>
<proteinExistence type="inferred from homology"/>
<dbReference type="InterPro" id="IPR004878">
    <property type="entry name" value="Otopetrin"/>
</dbReference>
<comment type="similarity">
    <text evidence="2">Belongs to the otopetrin family.</text>
</comment>
<keyword evidence="10" id="KW-0407">Ion channel</keyword>
<feature type="transmembrane region" description="Helical" evidence="12">
    <location>
        <begin position="374"/>
        <end position="397"/>
    </location>
</feature>
<dbReference type="AlphaFoldDB" id="A0A815DIR0"/>